<sequence length="471" mass="52720">MHIENGCLWPDCSGQPIHAHGGGMLQIGEHVYWFGENRQGRKRVSCYRSKHLTDWEFRGDVLTLDSPFQPTGTQAAPELITDSASGRGVNIERPKVIYNPNTGKFVMWMHWENGKDYSAARCAVASCDTVDGDYVYHGSFNPAGEMSRDCTLFVDEDGTAYFVSAARGNADLHIYRLSEDYLAVEEHVKSLWPGQYREAPALVKREGVYFLLTSGCTGWEPNQGKYAYADSITGEWSELFDFGGPTTFDTQPTYILLIKGSHTTSYYYVGDRWDPSDYHSSSYVILPLEFPEDKKVTMRWADAVEWKPETGLIAAGRREMSGLWRIRNGTNRYLAPQGEAQSSVAAQKLSYASDSQLWMQEAADGGFVRIKNKATGFCLESRLHDQSKDISEVMLMDASDRPTQLWSILTDESSGRCSIQNSATGQVLALNEQFDGVLHTAPRQADPKASKDQTFLLAEHYGVYSKETTPS</sequence>
<proteinExistence type="inferred from homology"/>
<dbReference type="SUPFAM" id="SSF75005">
    <property type="entry name" value="Arabinanase/levansucrase/invertase"/>
    <property type="match status" value="1"/>
</dbReference>
<dbReference type="Gene3D" id="2.80.10.50">
    <property type="match status" value="1"/>
</dbReference>
<gene>
    <name evidence="5" type="ORF">O9H85_04920</name>
</gene>
<accession>A0ABT4Q4G7</accession>
<dbReference type="PANTHER" id="PTHR22925">
    <property type="entry name" value="GLYCOSYL HYDROLASE 43 FAMILY MEMBER"/>
    <property type="match status" value="1"/>
</dbReference>
<comment type="similarity">
    <text evidence="1 4">Belongs to the glycosyl hydrolase 43 family.</text>
</comment>
<dbReference type="InterPro" id="IPR023296">
    <property type="entry name" value="Glyco_hydro_beta-prop_sf"/>
</dbReference>
<dbReference type="RefSeq" id="WP_269880177.1">
    <property type="nucleotide sequence ID" value="NZ_JAQAGZ010000003.1"/>
</dbReference>
<dbReference type="EMBL" id="JAQAGZ010000003">
    <property type="protein sequence ID" value="MCZ8511774.1"/>
    <property type="molecule type" value="Genomic_DNA"/>
</dbReference>
<keyword evidence="3 4" id="KW-0326">Glycosidase</keyword>
<evidence type="ECO:0000256" key="4">
    <source>
        <dbReference type="RuleBase" id="RU361187"/>
    </source>
</evidence>
<dbReference type="InterPro" id="IPR006710">
    <property type="entry name" value="Glyco_hydro_43"/>
</dbReference>
<dbReference type="CDD" id="cd18822">
    <property type="entry name" value="GH43_CtGH43-like"/>
    <property type="match status" value="1"/>
</dbReference>
<keyword evidence="6" id="KW-1185">Reference proteome</keyword>
<comment type="caution">
    <text evidence="5">The sequence shown here is derived from an EMBL/GenBank/DDBJ whole genome shotgun (WGS) entry which is preliminary data.</text>
</comment>
<evidence type="ECO:0000256" key="1">
    <source>
        <dbReference type="ARBA" id="ARBA00009865"/>
    </source>
</evidence>
<dbReference type="InterPro" id="IPR035992">
    <property type="entry name" value="Ricin_B-like_lectins"/>
</dbReference>
<evidence type="ECO:0000256" key="3">
    <source>
        <dbReference type="ARBA" id="ARBA00023295"/>
    </source>
</evidence>
<dbReference type="Proteomes" id="UP001527882">
    <property type="component" value="Unassembled WGS sequence"/>
</dbReference>
<name>A0ABT4Q4G7_9BACL</name>
<evidence type="ECO:0000256" key="2">
    <source>
        <dbReference type="ARBA" id="ARBA00022801"/>
    </source>
</evidence>
<dbReference type="PANTHER" id="PTHR22925:SF3">
    <property type="entry name" value="GLYCOSYL HYDROLASE FAMILY PROTEIN 43"/>
    <property type="match status" value="1"/>
</dbReference>
<protein>
    <submittedName>
        <fullName evidence="5">Family 43 glycosylhydrolase</fullName>
    </submittedName>
</protein>
<dbReference type="CDD" id="cd00161">
    <property type="entry name" value="beta-trefoil_Ricin-like"/>
    <property type="match status" value="1"/>
</dbReference>
<dbReference type="Gene3D" id="2.115.10.20">
    <property type="entry name" value="Glycosyl hydrolase domain, family 43"/>
    <property type="match status" value="1"/>
</dbReference>
<dbReference type="SUPFAM" id="SSF50370">
    <property type="entry name" value="Ricin B-like lectins"/>
    <property type="match status" value="1"/>
</dbReference>
<reference evidence="5 6" key="1">
    <citation type="submission" date="2022-12" db="EMBL/GenBank/DDBJ databases">
        <title>Draft genome sequence of Paenibacillus sp. dW9.</title>
        <authorList>
            <person name="Choi E.-W."/>
            <person name="Kim D.-U."/>
        </authorList>
    </citation>
    <scope>NUCLEOTIDE SEQUENCE [LARGE SCALE GENOMIC DNA]</scope>
    <source>
        <strain evidence="6">dW9</strain>
    </source>
</reference>
<dbReference type="Pfam" id="PF04616">
    <property type="entry name" value="Glyco_hydro_43"/>
    <property type="match status" value="1"/>
</dbReference>
<organism evidence="5 6">
    <name type="scientific">Paenibacillus gyeongsangnamensis</name>
    <dbReference type="NCBI Taxonomy" id="3388067"/>
    <lineage>
        <taxon>Bacteria</taxon>
        <taxon>Bacillati</taxon>
        <taxon>Bacillota</taxon>
        <taxon>Bacilli</taxon>
        <taxon>Bacillales</taxon>
        <taxon>Paenibacillaceae</taxon>
        <taxon>Paenibacillus</taxon>
    </lineage>
</organism>
<evidence type="ECO:0000313" key="5">
    <source>
        <dbReference type="EMBL" id="MCZ8511774.1"/>
    </source>
</evidence>
<keyword evidence="2 4" id="KW-0378">Hydrolase</keyword>
<evidence type="ECO:0000313" key="6">
    <source>
        <dbReference type="Proteomes" id="UP001527882"/>
    </source>
</evidence>